<name>A0A327NDD7_9BACT</name>
<dbReference type="InterPro" id="IPR027417">
    <property type="entry name" value="P-loop_NTPase"/>
</dbReference>
<evidence type="ECO:0000313" key="3">
    <source>
        <dbReference type="Proteomes" id="UP000249016"/>
    </source>
</evidence>
<dbReference type="InterPro" id="IPR002586">
    <property type="entry name" value="CobQ/CobB/MinD/ParA_Nub-bd_dom"/>
</dbReference>
<dbReference type="EMBL" id="QLII01000002">
    <property type="protein sequence ID" value="RAI73082.1"/>
    <property type="molecule type" value="Genomic_DNA"/>
</dbReference>
<evidence type="ECO:0000259" key="1">
    <source>
        <dbReference type="Pfam" id="PF01656"/>
    </source>
</evidence>
<gene>
    <name evidence="2" type="ORF">HMF3257_37405</name>
</gene>
<dbReference type="OrthoDB" id="978593at2"/>
<protein>
    <recommendedName>
        <fullName evidence="1">CobQ/CobB/MinD/ParA nucleotide binding domain-containing protein</fullName>
    </recommendedName>
</protein>
<dbReference type="SUPFAM" id="SSF52540">
    <property type="entry name" value="P-loop containing nucleoside triphosphate hydrolases"/>
    <property type="match status" value="1"/>
</dbReference>
<evidence type="ECO:0000313" key="2">
    <source>
        <dbReference type="EMBL" id="RAI73082.1"/>
    </source>
</evidence>
<dbReference type="Proteomes" id="UP000249016">
    <property type="component" value="Unassembled WGS sequence"/>
</dbReference>
<comment type="caution">
    <text evidence="2">The sequence shown here is derived from an EMBL/GenBank/DDBJ whole genome shotgun (WGS) entry which is preliminary data.</text>
</comment>
<feature type="domain" description="CobQ/CobB/MinD/ParA nucleotide binding" evidence="1">
    <location>
        <begin position="6"/>
        <end position="189"/>
    </location>
</feature>
<proteinExistence type="predicted"/>
<dbReference type="PANTHER" id="PTHR13696">
    <property type="entry name" value="P-LOOP CONTAINING NUCLEOSIDE TRIPHOSPHATE HYDROLASE"/>
    <property type="match status" value="1"/>
</dbReference>
<dbReference type="Gene3D" id="3.40.50.300">
    <property type="entry name" value="P-loop containing nucleotide triphosphate hydrolases"/>
    <property type="match status" value="1"/>
</dbReference>
<dbReference type="RefSeq" id="WP_111350829.1">
    <property type="nucleotide sequence ID" value="NZ_QLII01000002.1"/>
</dbReference>
<reference evidence="2 3" key="1">
    <citation type="submission" date="2018-06" db="EMBL/GenBank/DDBJ databases">
        <title>Spirosoma sp. HMF3257 Genome sequencing and assembly.</title>
        <authorList>
            <person name="Kang H."/>
            <person name="Cha I."/>
            <person name="Kim H."/>
            <person name="Kang J."/>
            <person name="Joh K."/>
        </authorList>
    </citation>
    <scope>NUCLEOTIDE SEQUENCE [LARGE SCALE GENOMIC DNA]</scope>
    <source>
        <strain evidence="2 3">HMF3257</strain>
    </source>
</reference>
<organism evidence="2 3">
    <name type="scientific">Spirosoma telluris</name>
    <dbReference type="NCBI Taxonomy" id="2183553"/>
    <lineage>
        <taxon>Bacteria</taxon>
        <taxon>Pseudomonadati</taxon>
        <taxon>Bacteroidota</taxon>
        <taxon>Cytophagia</taxon>
        <taxon>Cytophagales</taxon>
        <taxon>Cytophagaceae</taxon>
        <taxon>Spirosoma</taxon>
    </lineage>
</organism>
<dbReference type="CDD" id="cd02042">
    <property type="entry name" value="ParAB_family"/>
    <property type="match status" value="1"/>
</dbReference>
<dbReference type="Pfam" id="PF01656">
    <property type="entry name" value="CbiA"/>
    <property type="match status" value="1"/>
</dbReference>
<dbReference type="InterPro" id="IPR050678">
    <property type="entry name" value="DNA_Partitioning_ATPase"/>
</dbReference>
<keyword evidence="3" id="KW-1185">Reference proteome</keyword>
<sequence length="235" mass="26626">MRVICASTMKGGAGKTATTCWIANVLAKHSDQKVLVIDADNQKSITDLRQEDKEIAESGGGGVSFDWDLKTASPEEAQAIIEEAFENESYDLIFIDMPRMTGLEDDAIIALLAMCDSFIIPIKPARADALATGHFMATMAELKKIRQDEGYPTYVYAFHNFYRNIRENTYLPEFAEEIGIQLFQSKIKLKKIYENYNTYTSLLESQEGRDEFLPFINEFLEKYEIEADLTIPTTK</sequence>
<accession>A0A327NDD7</accession>
<dbReference type="PANTHER" id="PTHR13696:SF96">
    <property type="entry name" value="COBQ_COBB_MIND_PARA NUCLEOTIDE BINDING DOMAIN-CONTAINING PROTEIN"/>
    <property type="match status" value="1"/>
</dbReference>
<dbReference type="AlphaFoldDB" id="A0A327NDD7"/>